<accession>A0A5B0SCX0</accession>
<feature type="compositionally biased region" description="Basic and acidic residues" evidence="1">
    <location>
        <begin position="1"/>
        <end position="11"/>
    </location>
</feature>
<name>A0A5B0SCX0_PUCGR</name>
<sequence>MKPNHERNRIDAEDEQIGVGLSAVPTKKELDNKNRNDEGLPIADPISSPTFPLVSISFIGHNPMDVTKNPSQTDPVTNLPSSTNLDEISRYNPPVQPKVELDIIVQDRRTEKLIEEKMQASEDEPDYSD</sequence>
<protein>
    <submittedName>
        <fullName evidence="3">Uncharacterized protein</fullName>
    </submittedName>
</protein>
<evidence type="ECO:0000313" key="2">
    <source>
        <dbReference type="EMBL" id="KAA1085579.1"/>
    </source>
</evidence>
<dbReference type="Proteomes" id="UP000324748">
    <property type="component" value="Unassembled WGS sequence"/>
</dbReference>
<gene>
    <name evidence="2" type="ORF">PGT21_011838</name>
    <name evidence="3" type="ORF">PGTUg99_017552</name>
</gene>
<dbReference type="EMBL" id="VSWC01000106">
    <property type="protein sequence ID" value="KAA1085579.1"/>
    <property type="molecule type" value="Genomic_DNA"/>
</dbReference>
<feature type="compositionally biased region" description="Basic and acidic residues" evidence="1">
    <location>
        <begin position="26"/>
        <end position="38"/>
    </location>
</feature>
<evidence type="ECO:0000313" key="4">
    <source>
        <dbReference type="Proteomes" id="UP000324748"/>
    </source>
</evidence>
<proteinExistence type="predicted"/>
<evidence type="ECO:0000313" key="5">
    <source>
        <dbReference type="Proteomes" id="UP000325313"/>
    </source>
</evidence>
<dbReference type="OrthoDB" id="67700at2759"/>
<feature type="region of interest" description="Disordered" evidence="1">
    <location>
        <begin position="1"/>
        <end position="47"/>
    </location>
</feature>
<feature type="compositionally biased region" description="Polar residues" evidence="1">
    <location>
        <begin position="68"/>
        <end position="86"/>
    </location>
</feature>
<keyword evidence="4" id="KW-1185">Reference proteome</keyword>
<organism evidence="3 5">
    <name type="scientific">Puccinia graminis f. sp. tritici</name>
    <dbReference type="NCBI Taxonomy" id="56615"/>
    <lineage>
        <taxon>Eukaryota</taxon>
        <taxon>Fungi</taxon>
        <taxon>Dikarya</taxon>
        <taxon>Basidiomycota</taxon>
        <taxon>Pucciniomycotina</taxon>
        <taxon>Pucciniomycetes</taxon>
        <taxon>Pucciniales</taxon>
        <taxon>Pucciniaceae</taxon>
        <taxon>Puccinia</taxon>
    </lineage>
</organism>
<feature type="region of interest" description="Disordered" evidence="1">
    <location>
        <begin position="66"/>
        <end position="92"/>
    </location>
</feature>
<dbReference type="AlphaFoldDB" id="A0A5B0SCX0"/>
<dbReference type="Proteomes" id="UP000325313">
    <property type="component" value="Unassembled WGS sequence"/>
</dbReference>
<dbReference type="EMBL" id="VDEP01000036">
    <property type="protein sequence ID" value="KAA1135991.1"/>
    <property type="molecule type" value="Genomic_DNA"/>
</dbReference>
<comment type="caution">
    <text evidence="3">The sequence shown here is derived from an EMBL/GenBank/DDBJ whole genome shotgun (WGS) entry which is preliminary data.</text>
</comment>
<reference evidence="4 5" key="1">
    <citation type="submission" date="2019-05" db="EMBL/GenBank/DDBJ databases">
        <title>Emergence of the Ug99 lineage of the wheat stem rust pathogen through somatic hybridization.</title>
        <authorList>
            <person name="Li F."/>
            <person name="Upadhyaya N.M."/>
            <person name="Sperschneider J."/>
            <person name="Matny O."/>
            <person name="Nguyen-Phuc H."/>
            <person name="Mago R."/>
            <person name="Raley C."/>
            <person name="Miller M.E."/>
            <person name="Silverstein K.A.T."/>
            <person name="Henningsen E."/>
            <person name="Hirsch C.D."/>
            <person name="Visser B."/>
            <person name="Pretorius Z.A."/>
            <person name="Steffenson B.J."/>
            <person name="Schwessinger B."/>
            <person name="Dodds P.N."/>
            <person name="Figueroa M."/>
        </authorList>
    </citation>
    <scope>NUCLEOTIDE SEQUENCE [LARGE SCALE GENOMIC DNA]</scope>
    <source>
        <strain evidence="2">21-0</strain>
        <strain evidence="3 5">Ug99</strain>
    </source>
</reference>
<evidence type="ECO:0000313" key="3">
    <source>
        <dbReference type="EMBL" id="KAA1135991.1"/>
    </source>
</evidence>
<evidence type="ECO:0000256" key="1">
    <source>
        <dbReference type="SAM" id="MobiDB-lite"/>
    </source>
</evidence>